<proteinExistence type="predicted"/>
<dbReference type="AlphaFoldDB" id="A0AAV8XUX0"/>
<evidence type="ECO:0000313" key="3">
    <source>
        <dbReference type="Proteomes" id="UP001162156"/>
    </source>
</evidence>
<protein>
    <submittedName>
        <fullName evidence="2">Uncharacterized protein</fullName>
    </submittedName>
</protein>
<comment type="caution">
    <text evidence="2">The sequence shown here is derived from an EMBL/GenBank/DDBJ whole genome shotgun (WGS) entry which is preliminary data.</text>
</comment>
<gene>
    <name evidence="2" type="ORF">NQ314_010174</name>
</gene>
<feature type="non-terminal residue" evidence="2">
    <location>
        <position position="1"/>
    </location>
</feature>
<dbReference type="Proteomes" id="UP001162156">
    <property type="component" value="Unassembled WGS sequence"/>
</dbReference>
<keyword evidence="3" id="KW-1185">Reference proteome</keyword>
<name>A0AAV8XUX0_9CUCU</name>
<evidence type="ECO:0000313" key="2">
    <source>
        <dbReference type="EMBL" id="KAJ8942052.1"/>
    </source>
</evidence>
<feature type="compositionally biased region" description="Basic and acidic residues" evidence="1">
    <location>
        <begin position="109"/>
        <end position="118"/>
    </location>
</feature>
<sequence>AYVEFQVLYTLPDESIASFAGSDFDILLDDQQMLIDIEQNIANIERNLATGPQGMLSSTDKGRRTMKRASTLATPDKSPNQDKRRSTFGKQRPPKDSDNDDEIASLIHESGRNSRASECDSAPVSRAGSQSSISSNGDSQMSASLVEKNRKASR</sequence>
<feature type="region of interest" description="Disordered" evidence="1">
    <location>
        <begin position="50"/>
        <end position="154"/>
    </location>
</feature>
<evidence type="ECO:0000256" key="1">
    <source>
        <dbReference type="SAM" id="MobiDB-lite"/>
    </source>
</evidence>
<feature type="compositionally biased region" description="Low complexity" evidence="1">
    <location>
        <begin position="125"/>
        <end position="142"/>
    </location>
</feature>
<reference evidence="2" key="1">
    <citation type="journal article" date="2023" name="Insect Mol. Biol.">
        <title>Genome sequencing provides insights into the evolution of gene families encoding plant cell wall-degrading enzymes in longhorned beetles.</title>
        <authorList>
            <person name="Shin N.R."/>
            <person name="Okamura Y."/>
            <person name="Kirsch R."/>
            <person name="Pauchet Y."/>
        </authorList>
    </citation>
    <scope>NUCLEOTIDE SEQUENCE</scope>
    <source>
        <strain evidence="2">RBIC_L_NR</strain>
    </source>
</reference>
<organism evidence="2 3">
    <name type="scientific">Rhamnusium bicolor</name>
    <dbReference type="NCBI Taxonomy" id="1586634"/>
    <lineage>
        <taxon>Eukaryota</taxon>
        <taxon>Metazoa</taxon>
        <taxon>Ecdysozoa</taxon>
        <taxon>Arthropoda</taxon>
        <taxon>Hexapoda</taxon>
        <taxon>Insecta</taxon>
        <taxon>Pterygota</taxon>
        <taxon>Neoptera</taxon>
        <taxon>Endopterygota</taxon>
        <taxon>Coleoptera</taxon>
        <taxon>Polyphaga</taxon>
        <taxon>Cucujiformia</taxon>
        <taxon>Chrysomeloidea</taxon>
        <taxon>Cerambycidae</taxon>
        <taxon>Lepturinae</taxon>
        <taxon>Rhagiini</taxon>
        <taxon>Rhamnusium</taxon>
    </lineage>
</organism>
<accession>A0AAV8XUX0</accession>
<dbReference type="EMBL" id="JANEYF010002808">
    <property type="protein sequence ID" value="KAJ8942052.1"/>
    <property type="molecule type" value="Genomic_DNA"/>
</dbReference>